<keyword evidence="2" id="KW-1185">Reference proteome</keyword>
<proteinExistence type="predicted"/>
<dbReference type="EMBL" id="CAXLJM020000110">
    <property type="protein sequence ID" value="CAL8136073.1"/>
    <property type="molecule type" value="Genomic_DNA"/>
</dbReference>
<sequence length="123" mass="14032">MEQIRLNPTPVNPVSVTDSDRSGWNLMVNLDMLEWISQVGTLNYDNLFKIALEGKLGKSSRTMLPIEFNLGECSLLRSGVFMEINQTRKCSFDLQPLIGNHLNSNLVLPSEFFSPRNPYRKSR</sequence>
<comment type="caution">
    <text evidence="1">The sequence shown here is derived from an EMBL/GenBank/DDBJ whole genome shotgun (WGS) entry which is preliminary data.</text>
</comment>
<dbReference type="Proteomes" id="UP001642540">
    <property type="component" value="Unassembled WGS sequence"/>
</dbReference>
<evidence type="ECO:0000313" key="1">
    <source>
        <dbReference type="EMBL" id="CAL8136073.1"/>
    </source>
</evidence>
<organism evidence="1 2">
    <name type="scientific">Orchesella dallaii</name>
    <dbReference type="NCBI Taxonomy" id="48710"/>
    <lineage>
        <taxon>Eukaryota</taxon>
        <taxon>Metazoa</taxon>
        <taxon>Ecdysozoa</taxon>
        <taxon>Arthropoda</taxon>
        <taxon>Hexapoda</taxon>
        <taxon>Collembola</taxon>
        <taxon>Entomobryomorpha</taxon>
        <taxon>Entomobryoidea</taxon>
        <taxon>Orchesellidae</taxon>
        <taxon>Orchesellinae</taxon>
        <taxon>Orchesella</taxon>
    </lineage>
</organism>
<evidence type="ECO:0000313" key="2">
    <source>
        <dbReference type="Proteomes" id="UP001642540"/>
    </source>
</evidence>
<accession>A0ABP1RUY7</accession>
<protein>
    <submittedName>
        <fullName evidence="1">Uncharacterized protein</fullName>
    </submittedName>
</protein>
<gene>
    <name evidence="1" type="ORF">ODALV1_LOCUS26274</name>
</gene>
<reference evidence="1 2" key="1">
    <citation type="submission" date="2024-08" db="EMBL/GenBank/DDBJ databases">
        <authorList>
            <person name="Cucini C."/>
            <person name="Frati F."/>
        </authorList>
    </citation>
    <scope>NUCLEOTIDE SEQUENCE [LARGE SCALE GENOMIC DNA]</scope>
</reference>
<name>A0ABP1RUY7_9HEXA</name>